<dbReference type="AlphaFoldDB" id="A0AB34FK66"/>
<evidence type="ECO:0000313" key="3">
    <source>
        <dbReference type="Proteomes" id="UP001163105"/>
    </source>
</evidence>
<organism evidence="2 3">
    <name type="scientific">Purpureocillium lavendulum</name>
    <dbReference type="NCBI Taxonomy" id="1247861"/>
    <lineage>
        <taxon>Eukaryota</taxon>
        <taxon>Fungi</taxon>
        <taxon>Dikarya</taxon>
        <taxon>Ascomycota</taxon>
        <taxon>Pezizomycotina</taxon>
        <taxon>Sordariomycetes</taxon>
        <taxon>Hypocreomycetidae</taxon>
        <taxon>Hypocreales</taxon>
        <taxon>Ophiocordycipitaceae</taxon>
        <taxon>Purpureocillium</taxon>
    </lineage>
</organism>
<dbReference type="EMBL" id="JAQHRD010000007">
    <property type="protein sequence ID" value="KAJ6439099.1"/>
    <property type="molecule type" value="Genomic_DNA"/>
</dbReference>
<reference evidence="2" key="1">
    <citation type="submission" date="2023-01" db="EMBL/GenBank/DDBJ databases">
        <title>The growth and conidiation of Purpureocillium lavendulum are regulated by nitrogen source and histone H3K14 acetylation.</title>
        <authorList>
            <person name="Tang P."/>
            <person name="Han J."/>
            <person name="Zhang C."/>
            <person name="Tang P."/>
            <person name="Qi F."/>
            <person name="Zhang K."/>
            <person name="Liang L."/>
        </authorList>
    </citation>
    <scope>NUCLEOTIDE SEQUENCE</scope>
    <source>
        <strain evidence="2">YMF1.00683</strain>
    </source>
</reference>
<comment type="caution">
    <text evidence="2">The sequence shown here is derived from an EMBL/GenBank/DDBJ whole genome shotgun (WGS) entry which is preliminary data.</text>
</comment>
<proteinExistence type="predicted"/>
<evidence type="ECO:0000256" key="1">
    <source>
        <dbReference type="SAM" id="MobiDB-lite"/>
    </source>
</evidence>
<gene>
    <name evidence="2" type="ORF">O9K51_08506</name>
</gene>
<feature type="compositionally biased region" description="Basic residues" evidence="1">
    <location>
        <begin position="23"/>
        <end position="40"/>
    </location>
</feature>
<protein>
    <submittedName>
        <fullName evidence="2">Uncharacterized protein</fullName>
    </submittedName>
</protein>
<evidence type="ECO:0000313" key="2">
    <source>
        <dbReference type="EMBL" id="KAJ6439099.1"/>
    </source>
</evidence>
<sequence length="199" mass="22169">MGERSDAGASITVSASDRPERVSRKRGHMRGKRAQTAHAKARHDLGKKRYAKVDTRYAFSLRRLVSVRYRDDGGLEFEVEWDTSWVSLEDLEGGEAIEMAKHLAELFHDEASVSGTVKSTMSMFLMEALSEDFAKVSSKTLAYFFCDSGYDTGAQDRAFDSFDALWAMFTKACAGRATGTKYTVVDALDECELEEQNAS</sequence>
<feature type="region of interest" description="Disordered" evidence="1">
    <location>
        <begin position="1"/>
        <end position="40"/>
    </location>
</feature>
<accession>A0AB34FK66</accession>
<dbReference type="Proteomes" id="UP001163105">
    <property type="component" value="Unassembled WGS sequence"/>
</dbReference>
<name>A0AB34FK66_9HYPO</name>
<keyword evidence="3" id="KW-1185">Reference proteome</keyword>